<accession>A0ABP7ZNN5</accession>
<organism evidence="3 4">
    <name type="scientific">Gryllotalpicola daejeonensis</name>
    <dbReference type="NCBI Taxonomy" id="993087"/>
    <lineage>
        <taxon>Bacteria</taxon>
        <taxon>Bacillati</taxon>
        <taxon>Actinomycetota</taxon>
        <taxon>Actinomycetes</taxon>
        <taxon>Micrococcales</taxon>
        <taxon>Microbacteriaceae</taxon>
        <taxon>Gryllotalpicola</taxon>
    </lineage>
</organism>
<dbReference type="Gene3D" id="3.40.50.2000">
    <property type="entry name" value="Glycogen Phosphorylase B"/>
    <property type="match status" value="2"/>
</dbReference>
<proteinExistence type="predicted"/>
<keyword evidence="2" id="KW-0808">Transferase</keyword>
<name>A0ABP7ZNN5_9MICO</name>
<gene>
    <name evidence="3" type="ORF">GCM10022286_30450</name>
</gene>
<keyword evidence="4" id="KW-1185">Reference proteome</keyword>
<dbReference type="PANTHER" id="PTHR12526:SF510">
    <property type="entry name" value="D-INOSITOL 3-PHOSPHATE GLYCOSYLTRANSFERASE"/>
    <property type="match status" value="1"/>
</dbReference>
<dbReference type="SUPFAM" id="SSF53756">
    <property type="entry name" value="UDP-Glycosyltransferase/glycogen phosphorylase"/>
    <property type="match status" value="1"/>
</dbReference>
<comment type="caution">
    <text evidence="3">The sequence shown here is derived from an EMBL/GenBank/DDBJ whole genome shotgun (WGS) entry which is preliminary data.</text>
</comment>
<dbReference type="Pfam" id="PF13692">
    <property type="entry name" value="Glyco_trans_1_4"/>
    <property type="match status" value="1"/>
</dbReference>
<reference evidence="3" key="2">
    <citation type="submission" date="2023-12" db="EMBL/GenBank/DDBJ databases">
        <authorList>
            <person name="Sun Q."/>
            <person name="Inoue M."/>
        </authorList>
    </citation>
    <scope>NUCLEOTIDE SEQUENCE</scope>
    <source>
        <strain evidence="3">JCM 17590</strain>
    </source>
</reference>
<dbReference type="Proteomes" id="UP001415169">
    <property type="component" value="Unassembled WGS sequence"/>
</dbReference>
<dbReference type="PANTHER" id="PTHR12526">
    <property type="entry name" value="GLYCOSYLTRANSFERASE"/>
    <property type="match status" value="1"/>
</dbReference>
<sequence length="422" mass="44189">MGPGRSVLMGTDAFTEVVLTPWGVGGGYSGPVTFLGRLFSAVCAEEPDARIDVLYRDRGGEEVPAWATDATALSRRAHFGLREQLAWGVRAARAVRQRAGSEVLVHLQGLYLANLVAAYAVPPGRAVLLPVLERGDLVPAGAKPLAALKSRLLRRVVRRARVGFAITCGIERELRALGMPEDRIVPLGNAVDESVFTSEGRAVPGADAVRIGFVGKLGPIKRPQLLLDAVAMLRERGVDASAVFVGPFASAEFEGGFRKRVAELGLDEHVVIAGMRSDVASVLRAEIDVFVLPSSSEGMPGALAEAMMTGLPAVVTDVGAMGDTVIASGGGLVVTPDGERIAEAVERILDDGAWAEYSRRAADFAHAHFGSRAVAAAYLEGIGRRPRGAAHVAVADPATSARLVTSAAPVTAATRRAEEPAA</sequence>
<dbReference type="CDD" id="cd03801">
    <property type="entry name" value="GT4_PimA-like"/>
    <property type="match status" value="1"/>
</dbReference>
<evidence type="ECO:0000256" key="1">
    <source>
        <dbReference type="ARBA" id="ARBA00022676"/>
    </source>
</evidence>
<evidence type="ECO:0000256" key="2">
    <source>
        <dbReference type="ARBA" id="ARBA00022679"/>
    </source>
</evidence>
<evidence type="ECO:0000313" key="4">
    <source>
        <dbReference type="Proteomes" id="UP001415169"/>
    </source>
</evidence>
<reference evidence="3" key="1">
    <citation type="journal article" date="2014" name="Int. J. Syst. Evol. Microbiol.">
        <title>Complete genome of a new Firmicutes species belonging to the dominant human colonic microbiota ('Ruminococcus bicirculans') reveals two chromosomes and a selective capacity to utilize plant glucans.</title>
        <authorList>
            <consortium name="NISC Comparative Sequencing Program"/>
            <person name="Wegmann U."/>
            <person name="Louis P."/>
            <person name="Goesmann A."/>
            <person name="Henrissat B."/>
            <person name="Duncan S.H."/>
            <person name="Flint H.J."/>
        </authorList>
    </citation>
    <scope>NUCLEOTIDE SEQUENCE</scope>
    <source>
        <strain evidence="3">JCM 17590</strain>
    </source>
</reference>
<keyword evidence="1" id="KW-0328">Glycosyltransferase</keyword>
<dbReference type="EMBL" id="BAABBV010000002">
    <property type="protein sequence ID" value="GAA4166187.1"/>
    <property type="molecule type" value="Genomic_DNA"/>
</dbReference>
<evidence type="ECO:0008006" key="5">
    <source>
        <dbReference type="Google" id="ProtNLM"/>
    </source>
</evidence>
<evidence type="ECO:0000313" key="3">
    <source>
        <dbReference type="EMBL" id="GAA4166187.1"/>
    </source>
</evidence>
<protein>
    <recommendedName>
        <fullName evidence="5">D-inositol 3-phosphate glycosyltransferase</fullName>
    </recommendedName>
</protein>